<feature type="domain" description="GH16" evidence="2">
    <location>
        <begin position="33"/>
        <end position="319"/>
    </location>
</feature>
<feature type="compositionally biased region" description="Polar residues" evidence="1">
    <location>
        <begin position="27"/>
        <end position="40"/>
    </location>
</feature>
<accession>F8NKR6</accession>
<reference evidence="3" key="1">
    <citation type="submission" date="2011-04" db="EMBL/GenBank/DDBJ databases">
        <title>Evolution of plant cell wall degrading machinery underlies the functional diversity of forest fungi.</title>
        <authorList>
            <consortium name="US DOE Joint Genome Institute (JGI-PGF)"/>
            <person name="Eastwood D.C."/>
            <person name="Floudas D."/>
            <person name="Binder M."/>
            <person name="Majcherczyk A."/>
            <person name="Schneider P."/>
            <person name="Aerts A."/>
            <person name="Asiegbu F.O."/>
            <person name="Baker S.E."/>
            <person name="Barry K."/>
            <person name="Bendiksby M."/>
            <person name="Blumentritt M."/>
            <person name="Coutinho P.M."/>
            <person name="Cullen D."/>
            <person name="Cullen D."/>
            <person name="Gathman A."/>
            <person name="Goodell B."/>
            <person name="Henrissat B."/>
            <person name="Ihrmark K."/>
            <person name="Kauserud H."/>
            <person name="Kohler A."/>
            <person name="LaButti K."/>
            <person name="Lapidus A."/>
            <person name="Lavin J.L."/>
            <person name="Lee Y.-H."/>
            <person name="Lindquist E."/>
            <person name="Lilly W."/>
            <person name="Lucas S."/>
            <person name="Morin E."/>
            <person name="Murat C."/>
            <person name="Oguiza J.A."/>
            <person name="Park J."/>
            <person name="Pisabarro A.G."/>
            <person name="Riley R."/>
            <person name="Rosling A."/>
            <person name="Salamov A."/>
            <person name="Schmidt O."/>
            <person name="Schmutz J."/>
            <person name="Skrede I."/>
            <person name="Stenlid J."/>
            <person name="Wiebenga A."/>
            <person name="Xie X."/>
            <person name="Kues U."/>
            <person name="Hibbett D.S."/>
            <person name="Hoffmeister D."/>
            <person name="Hogberg N."/>
            <person name="Martin F."/>
            <person name="Grigoriev I.V."/>
            <person name="Watkinson S.C."/>
        </authorList>
    </citation>
    <scope>NUCLEOTIDE SEQUENCE</scope>
    <source>
        <strain evidence="3">S7.9</strain>
    </source>
</reference>
<gene>
    <name evidence="3" type="ORF">SERLADRAFT_346339</name>
</gene>
<organism>
    <name type="scientific">Serpula lacrymans var. lacrymans (strain S7.9)</name>
    <name type="common">Dry rot fungus</name>
    <dbReference type="NCBI Taxonomy" id="578457"/>
    <lineage>
        <taxon>Eukaryota</taxon>
        <taxon>Fungi</taxon>
        <taxon>Dikarya</taxon>
        <taxon>Basidiomycota</taxon>
        <taxon>Agaricomycotina</taxon>
        <taxon>Agaricomycetes</taxon>
        <taxon>Agaricomycetidae</taxon>
        <taxon>Boletales</taxon>
        <taxon>Coniophorineae</taxon>
        <taxon>Serpulaceae</taxon>
        <taxon>Serpula</taxon>
    </lineage>
</organism>
<dbReference type="SUPFAM" id="SSF49899">
    <property type="entry name" value="Concanavalin A-like lectins/glucanases"/>
    <property type="match status" value="1"/>
</dbReference>
<dbReference type="RefSeq" id="XP_007314677.1">
    <property type="nucleotide sequence ID" value="XM_007314615.1"/>
</dbReference>
<dbReference type="AlphaFoldDB" id="F8NKR6"/>
<dbReference type="Gene3D" id="2.60.120.200">
    <property type="match status" value="1"/>
</dbReference>
<dbReference type="KEGG" id="sla:SERLADRAFT_346339"/>
<dbReference type="PANTHER" id="PTHR10963:SF24">
    <property type="entry name" value="GLYCOSIDASE C21B10.07-RELATED"/>
    <property type="match status" value="1"/>
</dbReference>
<dbReference type="PANTHER" id="PTHR10963">
    <property type="entry name" value="GLYCOSYL HYDROLASE-RELATED"/>
    <property type="match status" value="1"/>
</dbReference>
<dbReference type="HOGENOM" id="CLU_016972_0_2_1"/>
<dbReference type="Proteomes" id="UP000008064">
    <property type="component" value="Unassembled WGS sequence"/>
</dbReference>
<dbReference type="PROSITE" id="PS51762">
    <property type="entry name" value="GH16_2"/>
    <property type="match status" value="1"/>
</dbReference>
<feature type="compositionally biased region" description="Low complexity" evidence="1">
    <location>
        <begin position="13"/>
        <end position="26"/>
    </location>
</feature>
<dbReference type="GeneID" id="18809091"/>
<evidence type="ECO:0000313" key="3">
    <source>
        <dbReference type="EMBL" id="EGO28478.1"/>
    </source>
</evidence>
<sequence length="364" mass="38504">MCLEEEEGGGSGNSNSTNITPTGTTSAGSPQATGTNGTAVPSSPWKLLDAYQGQNFFDGWGFFTSADPTDGNMQYVDQGTANSSGLIEINAQGNAVMRVETTPMVQTNRMSVRIMMLNTFMGGLVIMDLVHMPTGCGTWPAFWTNGPNWPLGGEIDIVEGVNNYTNNQATIHMNPVLIIDTGCSIPSSNSTVLDITGTVVGGTDCSAAQTGNQGCVVRSSSDISFGTGFNGIGGGVYAMLWDNSGISVYFFPRGSIPADITEGAPQPTNWTTPMANWTTPMATWPSTDCNPFEFFYTHSAIFDTTLCGDWAGGVWGSTGVPGQSQSCQQETGFATCEEFVQASGASFSEAYWEVSSVKIYQTQS</sequence>
<protein>
    <submittedName>
        <fullName evidence="3">Glycoside hydrolase family 16 protein</fullName>
    </submittedName>
</protein>
<evidence type="ECO:0000259" key="2">
    <source>
        <dbReference type="PROSITE" id="PS51762"/>
    </source>
</evidence>
<dbReference type="CDD" id="cd02181">
    <property type="entry name" value="GH16_fungal_Lam16A_glucanase"/>
    <property type="match status" value="1"/>
</dbReference>
<dbReference type="OrthoDB" id="192832at2759"/>
<dbReference type="InterPro" id="IPR013320">
    <property type="entry name" value="ConA-like_dom_sf"/>
</dbReference>
<dbReference type="InterPro" id="IPR050546">
    <property type="entry name" value="Glycosyl_Hydrlase_16"/>
</dbReference>
<feature type="region of interest" description="Disordered" evidence="1">
    <location>
        <begin position="1"/>
        <end position="40"/>
    </location>
</feature>
<dbReference type="Pfam" id="PF26113">
    <property type="entry name" value="GH16_XgeA"/>
    <property type="match status" value="1"/>
</dbReference>
<keyword evidence="3" id="KW-0378">Hydrolase</keyword>
<evidence type="ECO:0000256" key="1">
    <source>
        <dbReference type="SAM" id="MobiDB-lite"/>
    </source>
</evidence>
<dbReference type="EMBL" id="GL945430">
    <property type="protein sequence ID" value="EGO28478.1"/>
    <property type="molecule type" value="Genomic_DNA"/>
</dbReference>
<dbReference type="GO" id="GO:0009251">
    <property type="term" value="P:glucan catabolic process"/>
    <property type="evidence" value="ECO:0007669"/>
    <property type="project" value="TreeGrafter"/>
</dbReference>
<proteinExistence type="predicted"/>
<name>F8NKR6_SERL9</name>
<dbReference type="GO" id="GO:0004553">
    <property type="term" value="F:hydrolase activity, hydrolyzing O-glycosyl compounds"/>
    <property type="evidence" value="ECO:0007669"/>
    <property type="project" value="InterPro"/>
</dbReference>
<dbReference type="InterPro" id="IPR000757">
    <property type="entry name" value="Beta-glucanase-like"/>
</dbReference>